<name>A0A3P8MC44_TSUPA</name>
<gene>
    <name evidence="1" type="ORF">NCTC10741_03284</name>
</gene>
<proteinExistence type="predicted"/>
<dbReference type="InterPro" id="IPR011256">
    <property type="entry name" value="Reg_factor_effector_dom_sf"/>
</dbReference>
<protein>
    <submittedName>
        <fullName evidence="1">Uncharacterized conserved protein</fullName>
    </submittedName>
</protein>
<evidence type="ECO:0000313" key="1">
    <source>
        <dbReference type="EMBL" id="VDR40130.1"/>
    </source>
</evidence>
<sequence length="243" mass="26200">MQAMTQARAGLSVRKLTADEVRGRGGTVAPPRTKFDFADAEPEAYGGGAYGTVGHLGVVEAPRRSYLAVDAVGSPRTSDDFRAAAEALYAAAYGVKVRNKALYRRGTPGADEAARTDFRMPPLERLRGDVTPQDTAAARWTLLLRRPVWIDEAEVGDVLEQLEASKGLSLARVHCLDLPASSYLQTRVDGRWSAALTPTAKAFAVQLRERGLIAVDGAWHEVCLGEPGAPVGQKSYLLRLRLA</sequence>
<dbReference type="AlphaFoldDB" id="A0A3P8MC44"/>
<dbReference type="Proteomes" id="UP000271626">
    <property type="component" value="Chromosome"/>
</dbReference>
<reference evidence="1 2" key="1">
    <citation type="submission" date="2018-12" db="EMBL/GenBank/DDBJ databases">
        <authorList>
            <consortium name="Pathogen Informatics"/>
        </authorList>
    </citation>
    <scope>NUCLEOTIDE SEQUENCE [LARGE SCALE GENOMIC DNA]</scope>
    <source>
        <strain evidence="1 2">NCTC10741</strain>
    </source>
</reference>
<evidence type="ECO:0000313" key="2">
    <source>
        <dbReference type="Proteomes" id="UP000271626"/>
    </source>
</evidence>
<dbReference type="Gene3D" id="3.20.80.10">
    <property type="entry name" value="Regulatory factor, effector binding domain"/>
    <property type="match status" value="1"/>
</dbReference>
<organism evidence="1 2">
    <name type="scientific">Tsukamurella paurometabola</name>
    <name type="common">Corynebacterium paurometabolum</name>
    <dbReference type="NCBI Taxonomy" id="2061"/>
    <lineage>
        <taxon>Bacteria</taxon>
        <taxon>Bacillati</taxon>
        <taxon>Actinomycetota</taxon>
        <taxon>Actinomycetes</taxon>
        <taxon>Mycobacteriales</taxon>
        <taxon>Tsukamurellaceae</taxon>
        <taxon>Tsukamurella</taxon>
    </lineage>
</organism>
<accession>A0A3P8MC44</accession>
<dbReference type="EMBL" id="LR131273">
    <property type="protein sequence ID" value="VDR40130.1"/>
    <property type="molecule type" value="Genomic_DNA"/>
</dbReference>